<evidence type="ECO:0000313" key="2">
    <source>
        <dbReference type="EMBL" id="KAK5109291.1"/>
    </source>
</evidence>
<evidence type="ECO:0000256" key="1">
    <source>
        <dbReference type="SAM" id="MobiDB-lite"/>
    </source>
</evidence>
<feature type="region of interest" description="Disordered" evidence="1">
    <location>
        <begin position="58"/>
        <end position="79"/>
    </location>
</feature>
<proteinExistence type="predicted"/>
<dbReference type="EMBL" id="JAVRRL010000067">
    <property type="protein sequence ID" value="KAK5109291.1"/>
    <property type="molecule type" value="Genomic_DNA"/>
</dbReference>
<accession>A0AAN7YP55</accession>
<reference evidence="2" key="1">
    <citation type="submission" date="2023-08" db="EMBL/GenBank/DDBJ databases">
        <title>Black Yeasts Isolated from many extreme environments.</title>
        <authorList>
            <person name="Coleine C."/>
            <person name="Stajich J.E."/>
            <person name="Selbmann L."/>
        </authorList>
    </citation>
    <scope>NUCLEOTIDE SEQUENCE</scope>
    <source>
        <strain evidence="2">CCFEE 5401</strain>
    </source>
</reference>
<dbReference type="AlphaFoldDB" id="A0AAN7YP55"/>
<protein>
    <submittedName>
        <fullName evidence="2">Uncharacterized protein</fullName>
    </submittedName>
</protein>
<dbReference type="Proteomes" id="UP001310890">
    <property type="component" value="Unassembled WGS sequence"/>
</dbReference>
<gene>
    <name evidence="2" type="ORF">LTR62_007165</name>
</gene>
<organism evidence="2 3">
    <name type="scientific">Meristemomyces frigidus</name>
    <dbReference type="NCBI Taxonomy" id="1508187"/>
    <lineage>
        <taxon>Eukaryota</taxon>
        <taxon>Fungi</taxon>
        <taxon>Dikarya</taxon>
        <taxon>Ascomycota</taxon>
        <taxon>Pezizomycotina</taxon>
        <taxon>Dothideomycetes</taxon>
        <taxon>Dothideomycetidae</taxon>
        <taxon>Mycosphaerellales</taxon>
        <taxon>Teratosphaeriaceae</taxon>
        <taxon>Meristemomyces</taxon>
    </lineage>
</organism>
<sequence length="227" mass="24942">MSSLTSSTSSSFSSGSYDTRLGYLSPTQISPLAKRMMTEVHQRCVARHSIAANICVDASKQPPRQIPPPPEQQAGKERLDSALGQSEDLLANIIAQLDAPISAFLPKDLTPEEKAEQAESEKFMNGCRITDDLTATMLKDSNDLFNELMGSMDAMEMHGFEVLSSETLLPRPQPRRKEVKVAQLNMQCSNRCTCVDAYAMNLVELQPLDFTGGYDVGGLLCHYCLGF</sequence>
<comment type="caution">
    <text evidence="2">The sequence shown here is derived from an EMBL/GenBank/DDBJ whole genome shotgun (WGS) entry which is preliminary data.</text>
</comment>
<evidence type="ECO:0000313" key="3">
    <source>
        <dbReference type="Proteomes" id="UP001310890"/>
    </source>
</evidence>
<name>A0AAN7YP55_9PEZI</name>